<evidence type="ECO:0000256" key="3">
    <source>
        <dbReference type="PIRSR" id="PIRSR000097-2"/>
    </source>
</evidence>
<dbReference type="PRINTS" id="PR00069">
    <property type="entry name" value="ALDKETRDTASE"/>
</dbReference>
<organism evidence="6 7">
    <name type="scientific">Purpureocillium takamizusanense</name>
    <dbReference type="NCBI Taxonomy" id="2060973"/>
    <lineage>
        <taxon>Eukaryota</taxon>
        <taxon>Fungi</taxon>
        <taxon>Dikarya</taxon>
        <taxon>Ascomycota</taxon>
        <taxon>Pezizomycotina</taxon>
        <taxon>Sordariomycetes</taxon>
        <taxon>Hypocreomycetidae</taxon>
        <taxon>Hypocreales</taxon>
        <taxon>Ophiocordycipitaceae</taxon>
        <taxon>Purpureocillium</taxon>
    </lineage>
</organism>
<evidence type="ECO:0000256" key="4">
    <source>
        <dbReference type="PIRSR" id="PIRSR000097-3"/>
    </source>
</evidence>
<evidence type="ECO:0000256" key="1">
    <source>
        <dbReference type="ARBA" id="ARBA00023002"/>
    </source>
</evidence>
<feature type="site" description="Lowers pKa of active site Tyr" evidence="4">
    <location>
        <position position="84"/>
    </location>
</feature>
<dbReference type="InterPro" id="IPR020471">
    <property type="entry name" value="AKR"/>
</dbReference>
<dbReference type="SUPFAM" id="SSF51430">
    <property type="entry name" value="NAD(P)-linked oxidoreductase"/>
    <property type="match status" value="1"/>
</dbReference>
<dbReference type="GO" id="GO:0016616">
    <property type="term" value="F:oxidoreductase activity, acting on the CH-OH group of donors, NAD or NADP as acceptor"/>
    <property type="evidence" value="ECO:0007669"/>
    <property type="project" value="UniProtKB-ARBA"/>
</dbReference>
<dbReference type="Gene3D" id="3.20.20.100">
    <property type="entry name" value="NADP-dependent oxidoreductase domain"/>
    <property type="match status" value="1"/>
</dbReference>
<dbReference type="PANTHER" id="PTHR11732">
    <property type="entry name" value="ALDO/KETO REDUCTASE"/>
    <property type="match status" value="1"/>
</dbReference>
<name>A0A9Q8QM82_9HYPO</name>
<sequence length="315" mass="34846">MATRSMFTLNTGAEMPAVGFGTWQSKPGEVQAAVSYALQNGYRLVDCAYCYGNEDEVGKGLKEAFESGAGAATVRREDVFVMTKAWATYNTRIEEGLDKSLKSLGLDYVDLYLIHWPVLLNPKGNHDKFPTLPDGSRDVIRDWNHIEAWKQMEALLSTGKVKAIGVCNYSKRYLEELLNHARVVPAINQIENHPSLPQQEIVDLCRARGIHVVAYSPLGSTGSPLFAAEPVVRVAERRGVGPGTVLLSYHVARGNTVLAKSVTPSRIKANLDIVPLDAEDMKLLDDYSAELTRRGELKRYVYPPFGVEFGFPDKS</sequence>
<dbReference type="InterPro" id="IPR023210">
    <property type="entry name" value="NADP_OxRdtase_dom"/>
</dbReference>
<dbReference type="AlphaFoldDB" id="A0A9Q8QM82"/>
<protein>
    <submittedName>
        <fullName evidence="6">H/ACA snoRNP pseudouridylase subunit</fullName>
    </submittedName>
</protein>
<dbReference type="InterPro" id="IPR018170">
    <property type="entry name" value="Aldo/ket_reductase_CS"/>
</dbReference>
<dbReference type="KEGG" id="ptkz:JDV02_008185"/>
<evidence type="ECO:0000313" key="6">
    <source>
        <dbReference type="EMBL" id="UNI22283.1"/>
    </source>
</evidence>
<feature type="domain" description="NADP-dependent oxidoreductase" evidence="5">
    <location>
        <begin position="18"/>
        <end position="286"/>
    </location>
</feature>
<dbReference type="Proteomes" id="UP000829364">
    <property type="component" value="Chromosome 8"/>
</dbReference>
<dbReference type="OrthoDB" id="416253at2759"/>
<dbReference type="Pfam" id="PF00248">
    <property type="entry name" value="Aldo_ket_red"/>
    <property type="match status" value="1"/>
</dbReference>
<dbReference type="FunFam" id="3.20.20.100:FF:000002">
    <property type="entry name" value="2,5-diketo-D-gluconic acid reductase A"/>
    <property type="match status" value="1"/>
</dbReference>
<feature type="active site" description="Proton donor" evidence="2">
    <location>
        <position position="51"/>
    </location>
</feature>
<dbReference type="RefSeq" id="XP_047845764.1">
    <property type="nucleotide sequence ID" value="XM_047989759.1"/>
</dbReference>
<dbReference type="EMBL" id="CP086361">
    <property type="protein sequence ID" value="UNI22283.1"/>
    <property type="molecule type" value="Genomic_DNA"/>
</dbReference>
<proteinExistence type="predicted"/>
<keyword evidence="7" id="KW-1185">Reference proteome</keyword>
<feature type="binding site" evidence="3">
    <location>
        <position position="115"/>
    </location>
    <ligand>
        <name>substrate</name>
    </ligand>
</feature>
<gene>
    <name evidence="6" type="primary">GAR1_2</name>
    <name evidence="6" type="ORF">JDV02_008185</name>
</gene>
<dbReference type="PROSITE" id="PS00798">
    <property type="entry name" value="ALDOKETO_REDUCTASE_1"/>
    <property type="match status" value="1"/>
</dbReference>
<reference evidence="6" key="1">
    <citation type="submission" date="2021-11" db="EMBL/GenBank/DDBJ databases">
        <title>Purpureocillium_takamizusanense_genome.</title>
        <authorList>
            <person name="Nguyen N.-H."/>
        </authorList>
    </citation>
    <scope>NUCLEOTIDE SEQUENCE</scope>
    <source>
        <strain evidence="6">PT3</strain>
    </source>
</reference>
<keyword evidence="1" id="KW-0560">Oxidoreductase</keyword>
<dbReference type="PIRSF" id="PIRSF000097">
    <property type="entry name" value="AKR"/>
    <property type="match status" value="1"/>
</dbReference>
<evidence type="ECO:0000256" key="2">
    <source>
        <dbReference type="PIRSR" id="PIRSR000097-1"/>
    </source>
</evidence>
<evidence type="ECO:0000313" key="7">
    <source>
        <dbReference type="Proteomes" id="UP000829364"/>
    </source>
</evidence>
<dbReference type="PROSITE" id="PS00062">
    <property type="entry name" value="ALDOKETO_REDUCTASE_2"/>
    <property type="match status" value="1"/>
</dbReference>
<dbReference type="PROSITE" id="PS00063">
    <property type="entry name" value="ALDOKETO_REDUCTASE_3"/>
    <property type="match status" value="1"/>
</dbReference>
<dbReference type="GeneID" id="72070133"/>
<dbReference type="InterPro" id="IPR036812">
    <property type="entry name" value="NAD(P)_OxRdtase_dom_sf"/>
</dbReference>
<evidence type="ECO:0000259" key="5">
    <source>
        <dbReference type="Pfam" id="PF00248"/>
    </source>
</evidence>
<accession>A0A9Q8QM82</accession>